<feature type="transmembrane region" description="Helical" evidence="1">
    <location>
        <begin position="365"/>
        <end position="384"/>
    </location>
</feature>
<feature type="transmembrane region" description="Helical" evidence="1">
    <location>
        <begin position="196"/>
        <end position="214"/>
    </location>
</feature>
<feature type="transmembrane region" description="Helical" evidence="1">
    <location>
        <begin position="116"/>
        <end position="135"/>
    </location>
</feature>
<feature type="transmembrane region" description="Helical" evidence="1">
    <location>
        <begin position="81"/>
        <end position="101"/>
    </location>
</feature>
<accession>A0A7W5BE80</accession>
<dbReference type="Proteomes" id="UP000541535">
    <property type="component" value="Unassembled WGS sequence"/>
</dbReference>
<comment type="caution">
    <text evidence="2">The sequence shown here is derived from an EMBL/GenBank/DDBJ whole genome shotgun (WGS) entry which is preliminary data.</text>
</comment>
<keyword evidence="1" id="KW-0472">Membrane</keyword>
<feature type="transmembrane region" description="Helical" evidence="1">
    <location>
        <begin position="332"/>
        <end position="353"/>
    </location>
</feature>
<dbReference type="RefSeq" id="WP_183443044.1">
    <property type="nucleotide sequence ID" value="NZ_JACHXD010000015.1"/>
</dbReference>
<dbReference type="AlphaFoldDB" id="A0A7W5BE80"/>
<evidence type="ECO:0000313" key="2">
    <source>
        <dbReference type="EMBL" id="MBB3121323.1"/>
    </source>
</evidence>
<keyword evidence="3" id="KW-1185">Reference proteome</keyword>
<keyword evidence="1" id="KW-0812">Transmembrane</keyword>
<reference evidence="2 3" key="1">
    <citation type="submission" date="2020-08" db="EMBL/GenBank/DDBJ databases">
        <title>Genomic Encyclopedia of Type Strains, Phase III (KMG-III): the genomes of soil and plant-associated and newly described type strains.</title>
        <authorList>
            <person name="Whitman W."/>
        </authorList>
    </citation>
    <scope>NUCLEOTIDE SEQUENCE [LARGE SCALE GENOMIC DNA]</scope>
    <source>
        <strain evidence="2 3">CECT 8897</strain>
    </source>
</reference>
<feature type="transmembrane region" description="Helical" evidence="1">
    <location>
        <begin position="295"/>
        <end position="320"/>
    </location>
</feature>
<proteinExistence type="predicted"/>
<feature type="transmembrane region" description="Helical" evidence="1">
    <location>
        <begin position="226"/>
        <end position="252"/>
    </location>
</feature>
<keyword evidence="1" id="KW-1133">Transmembrane helix</keyword>
<evidence type="ECO:0000313" key="3">
    <source>
        <dbReference type="Proteomes" id="UP000541535"/>
    </source>
</evidence>
<dbReference type="EMBL" id="JACHXD010000015">
    <property type="protein sequence ID" value="MBB3121323.1"/>
    <property type="molecule type" value="Genomic_DNA"/>
</dbReference>
<evidence type="ECO:0008006" key="4">
    <source>
        <dbReference type="Google" id="ProtNLM"/>
    </source>
</evidence>
<name>A0A7W5BE80_9BURK</name>
<gene>
    <name evidence="2" type="ORF">FHS03_004401</name>
</gene>
<feature type="transmembrane region" description="Helical" evidence="1">
    <location>
        <begin position="264"/>
        <end position="283"/>
    </location>
</feature>
<protein>
    <recommendedName>
        <fullName evidence="4">DUF4153 domain-containing protein</fullName>
    </recommendedName>
</protein>
<feature type="transmembrane region" description="Helical" evidence="1">
    <location>
        <begin position="53"/>
        <end position="74"/>
    </location>
</feature>
<dbReference type="Pfam" id="PF13687">
    <property type="entry name" value="DUF4153"/>
    <property type="match status" value="1"/>
</dbReference>
<evidence type="ECO:0000256" key="1">
    <source>
        <dbReference type="SAM" id="Phobius"/>
    </source>
</evidence>
<organism evidence="2 3">
    <name type="scientific">Pseudoduganella violacea</name>
    <dbReference type="NCBI Taxonomy" id="1715466"/>
    <lineage>
        <taxon>Bacteria</taxon>
        <taxon>Pseudomonadati</taxon>
        <taxon>Pseudomonadota</taxon>
        <taxon>Betaproteobacteria</taxon>
        <taxon>Burkholderiales</taxon>
        <taxon>Oxalobacteraceae</taxon>
        <taxon>Telluria group</taxon>
        <taxon>Pseudoduganella</taxon>
    </lineage>
</organism>
<feature type="transmembrane region" description="Helical" evidence="1">
    <location>
        <begin position="156"/>
        <end position="176"/>
    </location>
</feature>
<sequence>MQAVHETNESIRDAAVTSQVGRARLLTGLAQGGLLYWLYHASRDKVWPATDPFMFYPLLMLSLLVPVLLVSSLGHLNRRQLLRWLGAVALVIVACSLHDAWRRAEWRPNAALFPSFYLFAFCVCFFYIAHSLVLAGVRDGRRLAQYETYFESAWKLFLQLAFSAFFVGTMWAVLFLGSALFDLIKLRFMRDLLGKSWFVVPVICFAFSCAMHVTDVRPAIVRGIRTLLLVLLSWVLPIATLLVAGFLGGLLFTGLEPLWQTRRATSVLLGATAMLVVLINAAFQHGGMEQGVARMVRYSARIAACLLLPLTAIGIYALGLRVAGRGWSTDRVIAAACLLVAAFYAVGYLYAALRKGPWLQALAQVNVAAALVVLAVLLALYTPLADPARISVNHQVERLKQGRVTPERFDFGFLRFEGQRYGRDALQELGSYSQGADAARIRELAAIAAKATIRSSYVETEAIIVGENLTIWPKGAKLPAGFPLSGWNLVQPDYGLPRCLREKSFDCDAFVLDMTGDDKPDVLLISNNGSHGAALMSEVKGKWQMLGRLPYDVGGCDALLQKMRSGSYRAIAPTMRDLDVGGVRIKLESGEFTPSNVCADLGK</sequence>
<dbReference type="InterPro" id="IPR025291">
    <property type="entry name" value="DUF4153"/>
</dbReference>